<keyword evidence="3" id="KW-0378">Hydrolase</keyword>
<keyword evidence="7" id="KW-1185">Reference proteome</keyword>
<sequence>MDPVLLDDIINRLVEVRSARPGQQVQLSEEEIQQLCVVSRDILLSQPNLLELQAPINICGWAYSLACKRCQGKDHWNSYLPGDAINRPKCNSFSLT</sequence>
<protein>
    <recommendedName>
        <fullName evidence="1">protein-serine/threonine phosphatase</fullName>
        <ecNumber evidence="1">3.1.3.16</ecNumber>
    </recommendedName>
</protein>
<proteinExistence type="predicted"/>
<dbReference type="EMBL" id="CM017887">
    <property type="protein sequence ID" value="KAG1371757.1"/>
    <property type="molecule type" value="Genomic_DNA"/>
</dbReference>
<evidence type="ECO:0000259" key="5">
    <source>
        <dbReference type="Pfam" id="PF16891"/>
    </source>
</evidence>
<evidence type="ECO:0000256" key="1">
    <source>
        <dbReference type="ARBA" id="ARBA00013081"/>
    </source>
</evidence>
<dbReference type="Pfam" id="PF16891">
    <property type="entry name" value="STPPase_N"/>
    <property type="match status" value="1"/>
</dbReference>
<evidence type="ECO:0000313" key="6">
    <source>
        <dbReference type="EMBL" id="KAG1371757.1"/>
    </source>
</evidence>
<dbReference type="EC" id="3.1.3.16" evidence="1"/>
<feature type="domain" description="Serine-threonine protein phosphatase N-terminal" evidence="5">
    <location>
        <begin position="6"/>
        <end position="53"/>
    </location>
</feature>
<accession>A0A8K0J141</accession>
<name>A0A8K0J141_COCNU</name>
<evidence type="ECO:0000256" key="3">
    <source>
        <dbReference type="ARBA" id="ARBA00022801"/>
    </source>
</evidence>
<keyword evidence="2" id="KW-0479">Metal-binding</keyword>
<gene>
    <name evidence="6" type="ORF">COCNU_16G008510</name>
</gene>
<dbReference type="InterPro" id="IPR029052">
    <property type="entry name" value="Metallo-depent_PP-like"/>
</dbReference>
<keyword evidence="4" id="KW-0464">Manganese</keyword>
<dbReference type="Proteomes" id="UP000797356">
    <property type="component" value="Chromosome 16"/>
</dbReference>
<dbReference type="InterPro" id="IPR031675">
    <property type="entry name" value="STPPase_N"/>
</dbReference>
<dbReference type="SUPFAM" id="SSF56300">
    <property type="entry name" value="Metallo-dependent phosphatases"/>
    <property type="match status" value="1"/>
</dbReference>
<reference evidence="6" key="1">
    <citation type="journal article" date="2017" name="Gigascience">
        <title>The genome draft of coconut (Cocos nucifera).</title>
        <authorList>
            <person name="Xiao Y."/>
            <person name="Xu P."/>
            <person name="Fan H."/>
            <person name="Baudouin L."/>
            <person name="Xia W."/>
            <person name="Bocs S."/>
            <person name="Xu J."/>
            <person name="Li Q."/>
            <person name="Guo A."/>
            <person name="Zhou L."/>
            <person name="Li J."/>
            <person name="Wu Y."/>
            <person name="Ma Z."/>
            <person name="Armero A."/>
            <person name="Issali A.E."/>
            <person name="Liu N."/>
            <person name="Peng M."/>
            <person name="Yang Y."/>
        </authorList>
    </citation>
    <scope>NUCLEOTIDE SEQUENCE</scope>
    <source>
        <tissue evidence="6">Spear leaf of Hainan Tall coconut</tissue>
    </source>
</reference>
<dbReference type="AlphaFoldDB" id="A0A8K0J141"/>
<evidence type="ECO:0000313" key="7">
    <source>
        <dbReference type="Proteomes" id="UP000797356"/>
    </source>
</evidence>
<reference evidence="6" key="2">
    <citation type="submission" date="2019-07" db="EMBL/GenBank/DDBJ databases">
        <authorList>
            <person name="Yang Y."/>
            <person name="Bocs S."/>
            <person name="Baudouin L."/>
        </authorList>
    </citation>
    <scope>NUCLEOTIDE SEQUENCE</scope>
    <source>
        <tissue evidence="6">Spear leaf of Hainan Tall coconut</tissue>
    </source>
</reference>
<comment type="caution">
    <text evidence="6">The sequence shown here is derived from an EMBL/GenBank/DDBJ whole genome shotgun (WGS) entry which is preliminary data.</text>
</comment>
<dbReference type="GO" id="GO:0004722">
    <property type="term" value="F:protein serine/threonine phosphatase activity"/>
    <property type="evidence" value="ECO:0007669"/>
    <property type="project" value="UniProtKB-EC"/>
</dbReference>
<dbReference type="Gene3D" id="3.60.21.10">
    <property type="match status" value="1"/>
</dbReference>
<dbReference type="GO" id="GO:0046872">
    <property type="term" value="F:metal ion binding"/>
    <property type="evidence" value="ECO:0007669"/>
    <property type="project" value="UniProtKB-KW"/>
</dbReference>
<dbReference type="OrthoDB" id="782540at2759"/>
<evidence type="ECO:0000256" key="4">
    <source>
        <dbReference type="ARBA" id="ARBA00023211"/>
    </source>
</evidence>
<organism evidence="6 7">
    <name type="scientific">Cocos nucifera</name>
    <name type="common">Coconut palm</name>
    <dbReference type="NCBI Taxonomy" id="13894"/>
    <lineage>
        <taxon>Eukaryota</taxon>
        <taxon>Viridiplantae</taxon>
        <taxon>Streptophyta</taxon>
        <taxon>Embryophyta</taxon>
        <taxon>Tracheophyta</taxon>
        <taxon>Spermatophyta</taxon>
        <taxon>Magnoliopsida</taxon>
        <taxon>Liliopsida</taxon>
        <taxon>Arecaceae</taxon>
        <taxon>Arecoideae</taxon>
        <taxon>Cocoseae</taxon>
        <taxon>Attaleinae</taxon>
        <taxon>Cocos</taxon>
    </lineage>
</organism>
<evidence type="ECO:0000256" key="2">
    <source>
        <dbReference type="ARBA" id="ARBA00022723"/>
    </source>
</evidence>